<dbReference type="Proteomes" id="UP001482620">
    <property type="component" value="Unassembled WGS sequence"/>
</dbReference>
<gene>
    <name evidence="1" type="ORF">ILYODFUR_013598</name>
</gene>
<comment type="caution">
    <text evidence="1">The sequence shown here is derived from an EMBL/GenBank/DDBJ whole genome shotgun (WGS) entry which is preliminary data.</text>
</comment>
<keyword evidence="2" id="KW-1185">Reference proteome</keyword>
<protein>
    <submittedName>
        <fullName evidence="1">Uncharacterized protein</fullName>
    </submittedName>
</protein>
<proteinExistence type="predicted"/>
<evidence type="ECO:0000313" key="1">
    <source>
        <dbReference type="EMBL" id="MEQ2225057.1"/>
    </source>
</evidence>
<organism evidence="1 2">
    <name type="scientific">Ilyodon furcidens</name>
    <name type="common">goldbreast splitfin</name>
    <dbReference type="NCBI Taxonomy" id="33524"/>
    <lineage>
        <taxon>Eukaryota</taxon>
        <taxon>Metazoa</taxon>
        <taxon>Chordata</taxon>
        <taxon>Craniata</taxon>
        <taxon>Vertebrata</taxon>
        <taxon>Euteleostomi</taxon>
        <taxon>Actinopterygii</taxon>
        <taxon>Neopterygii</taxon>
        <taxon>Teleostei</taxon>
        <taxon>Neoteleostei</taxon>
        <taxon>Acanthomorphata</taxon>
        <taxon>Ovalentaria</taxon>
        <taxon>Atherinomorphae</taxon>
        <taxon>Cyprinodontiformes</taxon>
        <taxon>Goodeidae</taxon>
        <taxon>Ilyodon</taxon>
    </lineage>
</organism>
<sequence>MSNFFVFNHFSTRDNVQNHLTWAQEKKKTSPLISAPKSSFQIKFCILRSTSQSLEEKWRGTEPNFLKFLERVMFLALSSADAKCILSSPKSVQPSHQKILEIFFISVS</sequence>
<accession>A0ABV0SYF2</accession>
<dbReference type="EMBL" id="JAHRIQ010012697">
    <property type="protein sequence ID" value="MEQ2225057.1"/>
    <property type="molecule type" value="Genomic_DNA"/>
</dbReference>
<reference evidence="1 2" key="1">
    <citation type="submission" date="2021-06" db="EMBL/GenBank/DDBJ databases">
        <authorList>
            <person name="Palmer J.M."/>
        </authorList>
    </citation>
    <scope>NUCLEOTIDE SEQUENCE [LARGE SCALE GENOMIC DNA]</scope>
    <source>
        <strain evidence="2">if_2019</strain>
        <tissue evidence="1">Muscle</tissue>
    </source>
</reference>
<evidence type="ECO:0000313" key="2">
    <source>
        <dbReference type="Proteomes" id="UP001482620"/>
    </source>
</evidence>
<name>A0ABV0SYF2_9TELE</name>